<dbReference type="Pfam" id="PF14309">
    <property type="entry name" value="DUF4378"/>
    <property type="match status" value="1"/>
</dbReference>
<reference evidence="3" key="1">
    <citation type="submission" date="2014-09" db="EMBL/GenBank/DDBJ databases">
        <authorList>
            <person name="Magalhaes I.L.F."/>
            <person name="Oliveira U."/>
            <person name="Santos F.R."/>
            <person name="Vidigal T.H.D.A."/>
            <person name="Brescovit A.D."/>
            <person name="Santos A.J."/>
        </authorList>
    </citation>
    <scope>NUCLEOTIDE SEQUENCE</scope>
    <source>
        <tissue evidence="3">Shoot tissue taken approximately 20 cm above the soil surface</tissue>
    </source>
</reference>
<dbReference type="AlphaFoldDB" id="A0A0A8Y7B9"/>
<feature type="domain" description="DUF4378" evidence="2">
    <location>
        <begin position="146"/>
        <end position="307"/>
    </location>
</feature>
<dbReference type="PANTHER" id="PTHR46634">
    <property type="entry name" value="M REDUCTASE II SUBUNIT GAMMA, PUTATIVE (DUF3741)-RELATED"/>
    <property type="match status" value="1"/>
</dbReference>
<accession>A0A0A8Y7B9</accession>
<evidence type="ECO:0000313" key="3">
    <source>
        <dbReference type="EMBL" id="JAD21058.1"/>
    </source>
</evidence>
<evidence type="ECO:0000256" key="1">
    <source>
        <dbReference type="SAM" id="MobiDB-lite"/>
    </source>
</evidence>
<reference evidence="3" key="2">
    <citation type="journal article" date="2015" name="Data Brief">
        <title>Shoot transcriptome of the giant reed, Arundo donax.</title>
        <authorList>
            <person name="Barrero R.A."/>
            <person name="Guerrero F.D."/>
            <person name="Moolhuijzen P."/>
            <person name="Goolsby J.A."/>
            <person name="Tidwell J."/>
            <person name="Bellgard S.E."/>
            <person name="Bellgard M.I."/>
        </authorList>
    </citation>
    <scope>NUCLEOTIDE SEQUENCE</scope>
    <source>
        <tissue evidence="3">Shoot tissue taken approximately 20 cm above the soil surface</tissue>
    </source>
</reference>
<dbReference type="InterPro" id="IPR025486">
    <property type="entry name" value="DUF4378"/>
</dbReference>
<organism evidence="3">
    <name type="scientific">Arundo donax</name>
    <name type="common">Giant reed</name>
    <name type="synonym">Donax arundinaceus</name>
    <dbReference type="NCBI Taxonomy" id="35708"/>
    <lineage>
        <taxon>Eukaryota</taxon>
        <taxon>Viridiplantae</taxon>
        <taxon>Streptophyta</taxon>
        <taxon>Embryophyta</taxon>
        <taxon>Tracheophyta</taxon>
        <taxon>Spermatophyta</taxon>
        <taxon>Magnoliopsida</taxon>
        <taxon>Liliopsida</taxon>
        <taxon>Poales</taxon>
        <taxon>Poaceae</taxon>
        <taxon>PACMAD clade</taxon>
        <taxon>Arundinoideae</taxon>
        <taxon>Arundineae</taxon>
        <taxon>Arundo</taxon>
    </lineage>
</organism>
<evidence type="ECO:0000259" key="2">
    <source>
        <dbReference type="Pfam" id="PF14309"/>
    </source>
</evidence>
<feature type="region of interest" description="Disordered" evidence="1">
    <location>
        <begin position="62"/>
        <end position="99"/>
    </location>
</feature>
<name>A0A0A8Y7B9_ARUDO</name>
<feature type="compositionally biased region" description="Basic and acidic residues" evidence="1">
    <location>
        <begin position="1"/>
        <end position="10"/>
    </location>
</feature>
<dbReference type="EMBL" id="GBRH01276837">
    <property type="protein sequence ID" value="JAD21058.1"/>
    <property type="molecule type" value="Transcribed_RNA"/>
</dbReference>
<feature type="compositionally biased region" description="Polar residues" evidence="1">
    <location>
        <begin position="70"/>
        <end position="98"/>
    </location>
</feature>
<sequence>MKLEADHNIGADENMSFCEDKDDSSTTQTVCSSKDIVSINDVPISSDCPSGDLDGLRSVGGLKGFRDEPSPTSVLDASFEDSSINEPESSRSNTSSTDRVALRSTAIESVACSLSWEDMNSPSPLLGSTKITPLSNIDDDELECVAFVQKIMSSAGLGNLQLSMVFTGWYLPDCPLDPALCDKLLDRKEEAAKSRERRSNQKLLFDCVNMTLIEIGQDTLLCAYPWSMAWKETLTQALVEDVPCCMRDWLYGSGSFAVNENDNTGTILERIVQQEVEGRGWVKSMRWEADELTKQIGWEVLEELVKEAVDDLALCSPHQEPSMLIPDL</sequence>
<dbReference type="PANTHER" id="PTHR46634:SF3">
    <property type="entry name" value="M REDUCTASE II SUBUNIT GAMMA, PUTATIVE (DUF3741)-RELATED"/>
    <property type="match status" value="1"/>
</dbReference>
<proteinExistence type="predicted"/>
<protein>
    <recommendedName>
        <fullName evidence="2">DUF4378 domain-containing protein</fullName>
    </recommendedName>
</protein>
<feature type="region of interest" description="Disordered" evidence="1">
    <location>
        <begin position="1"/>
        <end position="29"/>
    </location>
</feature>